<reference evidence="3" key="1">
    <citation type="journal article" date="2021" name="ISME J.">
        <title>Genomic evolution of the class Acidithiobacillia: deep-branching Proteobacteria living in extreme acidic conditions.</title>
        <authorList>
            <person name="Moya-Beltran A."/>
            <person name="Beard S."/>
            <person name="Rojas-Villalobos C."/>
            <person name="Issotta F."/>
            <person name="Gallardo Y."/>
            <person name="Ulloa R."/>
            <person name="Giaveno A."/>
            <person name="Degli Esposti M."/>
            <person name="Johnson D.B."/>
            <person name="Quatrini R."/>
        </authorList>
    </citation>
    <scope>NUCLEOTIDE SEQUENCE</scope>
    <source>
        <strain evidence="3">DSM 583</strain>
    </source>
</reference>
<dbReference type="PANTHER" id="PTHR30121">
    <property type="entry name" value="UNCHARACTERIZED PROTEIN YJGR-RELATED"/>
    <property type="match status" value="1"/>
</dbReference>
<proteinExistence type="predicted"/>
<name>A0A8X8G8I6_ACIFI</name>
<dbReference type="AlphaFoldDB" id="A0A8X8G8I6"/>
<dbReference type="PANTHER" id="PTHR30121:SF6">
    <property type="entry name" value="SLR6007 PROTEIN"/>
    <property type="match status" value="1"/>
</dbReference>
<evidence type="ECO:0000259" key="1">
    <source>
        <dbReference type="Pfam" id="PF10412"/>
    </source>
</evidence>
<dbReference type="SUPFAM" id="SSF52540">
    <property type="entry name" value="P-loop containing nucleoside triphosphate hydrolases"/>
    <property type="match status" value="1"/>
</dbReference>
<sequence length="628" mass="69166">MGIFSKRPSRRYRQQASVYEIPFRPAFEMRSAVGWAVAALATGVSSAALGTPMIPAIIGLTGAAGLATYRYRQGYPVYRRLKAIQSEGLLWFEPEDRVLESFEAAYEKQAMWYGRGFDWTTEISEKLYYLLGPGESLVKPMEHRVTTDVGDFNGKYWLHHLDDEMDVHLPLDALKGQTLIVGTTRAGKTRLYDTLINQCIRRGEPVIIIDPKGDKELAENARRVCESLGAPERFCYFHPAHPEKSVAMDVMASWNRATGLASRIAALLAAGGDANSDPFVSFGWRVLNNFIHGLLILGNKPTLKSMRSLVEGDGKSFVLAVLKEYAIQHNASSASLHAYLTGKDGKIAESVQNQLDGYKRFYREVLSKEHPSSELEGLMADEEHDKEHFGKMIVSLTPLLAMLTSHPLDTLLSPDPKTFDGRIVNSKRVIDQDLVLYMGLDTLSDAAVGQAIGSIILADLASTAGDIYNYKEPKPVNIFVDEGAEVMNQPLIQLLNKGGGALFRVFLATQTLSDIAARLGSKDRANQVIGNTNNTIILRIIDADTQKYAADKMGEADIRRMATNYGHGVSPAPHDAMNGTYSESLTLTKGYRFPPDLFGSLPPLHFMAVFAGGRIMKCRVPIITSEAA</sequence>
<dbReference type="InterPro" id="IPR032689">
    <property type="entry name" value="TraG-D_C"/>
</dbReference>
<dbReference type="Proteomes" id="UP000887300">
    <property type="component" value="Unassembled WGS sequence"/>
</dbReference>
<evidence type="ECO:0000259" key="2">
    <source>
        <dbReference type="Pfam" id="PF12696"/>
    </source>
</evidence>
<evidence type="ECO:0000313" key="4">
    <source>
        <dbReference type="Proteomes" id="UP000887300"/>
    </source>
</evidence>
<dbReference type="EMBL" id="JABBHS010000191">
    <property type="protein sequence ID" value="MBU2722805.1"/>
    <property type="molecule type" value="Genomic_DNA"/>
</dbReference>
<dbReference type="Gene3D" id="3.40.50.300">
    <property type="entry name" value="P-loop containing nucleotide triphosphate hydrolases"/>
    <property type="match status" value="2"/>
</dbReference>
<evidence type="ECO:0000313" key="3">
    <source>
        <dbReference type="EMBL" id="MBU2722805.1"/>
    </source>
</evidence>
<dbReference type="InterPro" id="IPR051162">
    <property type="entry name" value="T4SS_component"/>
</dbReference>
<feature type="domain" description="Type IV secretion system coupling protein TraD DNA-binding" evidence="1">
    <location>
        <begin position="168"/>
        <end position="318"/>
    </location>
</feature>
<protein>
    <submittedName>
        <fullName evidence="3">Conjugative transfer system coupling protein TraD</fullName>
    </submittedName>
</protein>
<accession>A0A8X8G8I6</accession>
<dbReference type="NCBIfam" id="TIGR03743">
    <property type="entry name" value="SXT_TraD"/>
    <property type="match status" value="1"/>
</dbReference>
<dbReference type="CDD" id="cd01127">
    <property type="entry name" value="TrwB_TraG_TraD_VirD4"/>
    <property type="match status" value="1"/>
</dbReference>
<organism evidence="3 4">
    <name type="scientific">Acidithiobacillus ferridurans</name>
    <dbReference type="NCBI Taxonomy" id="1232575"/>
    <lineage>
        <taxon>Bacteria</taxon>
        <taxon>Pseudomonadati</taxon>
        <taxon>Pseudomonadota</taxon>
        <taxon>Acidithiobacillia</taxon>
        <taxon>Acidithiobacillales</taxon>
        <taxon>Acidithiobacillaceae</taxon>
        <taxon>Acidithiobacillus</taxon>
    </lineage>
</organism>
<dbReference type="RefSeq" id="WP_215886163.1">
    <property type="nucleotide sequence ID" value="NZ_CP134225.1"/>
</dbReference>
<dbReference type="Pfam" id="PF12696">
    <property type="entry name" value="TraG-D_C"/>
    <property type="match status" value="1"/>
</dbReference>
<dbReference type="Pfam" id="PF10412">
    <property type="entry name" value="TrwB_AAD_bind"/>
    <property type="match status" value="1"/>
</dbReference>
<gene>
    <name evidence="3" type="primary">traD</name>
    <name evidence="3" type="ORF">HF568_06205</name>
</gene>
<dbReference type="InterPro" id="IPR027417">
    <property type="entry name" value="P-loop_NTPase"/>
</dbReference>
<dbReference type="InterPro" id="IPR019476">
    <property type="entry name" value="T4SS_TraD_DNA-bd"/>
</dbReference>
<dbReference type="InterPro" id="IPR022458">
    <property type="entry name" value="Conjugative_coupling_TraG/TraD"/>
</dbReference>
<comment type="caution">
    <text evidence="3">The sequence shown here is derived from an EMBL/GenBank/DDBJ whole genome shotgun (WGS) entry which is preliminary data.</text>
</comment>
<feature type="domain" description="TraD/TraG TraM recognition site" evidence="2">
    <location>
        <begin position="475"/>
        <end position="575"/>
    </location>
</feature>